<evidence type="ECO:0000313" key="1">
    <source>
        <dbReference type="EMBL" id="ETJ20798.1"/>
    </source>
</evidence>
<name>W1WRQ0_9ZZZZ</name>
<comment type="caution">
    <text evidence="1">The sequence shown here is derived from an EMBL/GenBank/DDBJ whole genome shotgun (WGS) entry which is preliminary data.</text>
</comment>
<dbReference type="AlphaFoldDB" id="W1WRQ0"/>
<gene>
    <name evidence="1" type="ORF">Q604_UNBC18379G0002</name>
</gene>
<accession>W1WRQ0</accession>
<protein>
    <submittedName>
        <fullName evidence="1">Uncharacterized protein</fullName>
    </submittedName>
</protein>
<reference evidence="1" key="1">
    <citation type="submission" date="2013-12" db="EMBL/GenBank/DDBJ databases">
        <title>A Varibaculum cambriense genome reconstructed from a premature infant gut community with otherwise low bacterial novelty that shifts toward anaerobic metabolism during the third week of life.</title>
        <authorList>
            <person name="Brown C.T."/>
            <person name="Sharon I."/>
            <person name="Thomas B.C."/>
            <person name="Castelle C.J."/>
            <person name="Morowitz M.J."/>
            <person name="Banfield J.F."/>
        </authorList>
    </citation>
    <scope>NUCLEOTIDE SEQUENCE</scope>
</reference>
<proteinExistence type="predicted"/>
<dbReference type="EMBL" id="AZMM01018379">
    <property type="protein sequence ID" value="ETJ20798.1"/>
    <property type="molecule type" value="Genomic_DNA"/>
</dbReference>
<sequence length="66" mass="7748">MAECFAEEEIQKSNINSDSKIKDFEEALYKINDMLKDENFLKKLEGNLKISNELKEIIIKYLTYVA</sequence>
<organism evidence="1">
    <name type="scientific">human gut metagenome</name>
    <dbReference type="NCBI Taxonomy" id="408170"/>
    <lineage>
        <taxon>unclassified sequences</taxon>
        <taxon>metagenomes</taxon>
        <taxon>organismal metagenomes</taxon>
    </lineage>
</organism>